<keyword evidence="2" id="KW-1185">Reference proteome</keyword>
<organism evidence="1 2">
    <name type="scientific">Caerostris extrusa</name>
    <name type="common">Bark spider</name>
    <name type="synonym">Caerostris bankana</name>
    <dbReference type="NCBI Taxonomy" id="172846"/>
    <lineage>
        <taxon>Eukaryota</taxon>
        <taxon>Metazoa</taxon>
        <taxon>Ecdysozoa</taxon>
        <taxon>Arthropoda</taxon>
        <taxon>Chelicerata</taxon>
        <taxon>Arachnida</taxon>
        <taxon>Araneae</taxon>
        <taxon>Araneomorphae</taxon>
        <taxon>Entelegynae</taxon>
        <taxon>Araneoidea</taxon>
        <taxon>Araneidae</taxon>
        <taxon>Caerostris</taxon>
    </lineage>
</organism>
<proteinExistence type="predicted"/>
<evidence type="ECO:0000313" key="1">
    <source>
        <dbReference type="EMBL" id="GIX70307.1"/>
    </source>
</evidence>
<evidence type="ECO:0000313" key="2">
    <source>
        <dbReference type="Proteomes" id="UP001054945"/>
    </source>
</evidence>
<dbReference type="AlphaFoldDB" id="A0AAV4MDQ3"/>
<reference evidence="1 2" key="1">
    <citation type="submission" date="2021-06" db="EMBL/GenBank/DDBJ databases">
        <title>Caerostris extrusa draft genome.</title>
        <authorList>
            <person name="Kono N."/>
            <person name="Arakawa K."/>
        </authorList>
    </citation>
    <scope>NUCLEOTIDE SEQUENCE [LARGE SCALE GENOMIC DNA]</scope>
</reference>
<dbReference type="EMBL" id="BPLR01019667">
    <property type="protein sequence ID" value="GIX70307.1"/>
    <property type="molecule type" value="Genomic_DNA"/>
</dbReference>
<comment type="caution">
    <text evidence="1">The sequence shown here is derived from an EMBL/GenBank/DDBJ whole genome shotgun (WGS) entry which is preliminary data.</text>
</comment>
<gene>
    <name evidence="1" type="ORF">CEXT_15081</name>
</gene>
<name>A0AAV4MDQ3_CAEEX</name>
<accession>A0AAV4MDQ3</accession>
<protein>
    <submittedName>
        <fullName evidence="1">Uncharacterized protein</fullName>
    </submittedName>
</protein>
<dbReference type="Proteomes" id="UP001054945">
    <property type="component" value="Unassembled WGS sequence"/>
</dbReference>
<sequence length="97" mass="10902">MDIGSNKHILSYKRYYSMLKNARNSETLRGSPSPFTGGNPADSNPPPKIWECIHVSLFDVRLSENLILLNWDDISGLGCRNSDIYGNARSKMRTLSV</sequence>